<dbReference type="AlphaFoldDB" id="G7WCB1"/>
<dbReference type="PATRIC" id="fig|768706.3.peg.5449"/>
<evidence type="ECO:0000313" key="2">
    <source>
        <dbReference type="EMBL" id="AET70729.1"/>
    </source>
</evidence>
<protein>
    <submittedName>
        <fullName evidence="2">Uncharacterized protein</fullName>
    </submittedName>
</protein>
<reference evidence="2 3" key="2">
    <citation type="journal article" date="2012" name="J. Bacteriol.">
        <title>Complete genome sequences of Desulfosporosinus orientis DSM765T, Desulfosporosinus youngiae DSM17734T, Desulfosporosinus meridiei DSM13257T, and Desulfosporosinus acidiphilus DSM22704T.</title>
        <authorList>
            <person name="Pester M."/>
            <person name="Brambilla E."/>
            <person name="Alazard D."/>
            <person name="Rattei T."/>
            <person name="Weinmaier T."/>
            <person name="Han J."/>
            <person name="Lucas S."/>
            <person name="Lapidus A."/>
            <person name="Cheng J.F."/>
            <person name="Goodwin L."/>
            <person name="Pitluck S."/>
            <person name="Peters L."/>
            <person name="Ovchinnikova G."/>
            <person name="Teshima H."/>
            <person name="Detter J.C."/>
            <person name="Han C.S."/>
            <person name="Tapia R."/>
            <person name="Land M.L."/>
            <person name="Hauser L."/>
            <person name="Kyrpides N.C."/>
            <person name="Ivanova N.N."/>
            <person name="Pagani I."/>
            <person name="Huntmann M."/>
            <person name="Wei C.L."/>
            <person name="Davenport K.W."/>
            <person name="Daligault H."/>
            <person name="Chain P.S."/>
            <person name="Chen A."/>
            <person name="Mavromatis K."/>
            <person name="Markowitz V."/>
            <person name="Szeto E."/>
            <person name="Mikhailova N."/>
            <person name="Pati A."/>
            <person name="Wagner M."/>
            <person name="Woyke T."/>
            <person name="Ollivier B."/>
            <person name="Klenk H.P."/>
            <person name="Spring S."/>
            <person name="Loy A."/>
        </authorList>
    </citation>
    <scope>NUCLEOTIDE SEQUENCE [LARGE SCALE GENOMIC DNA]</scope>
    <source>
        <strain evidence="3">ATCC 19365 / DSM 765 / NCIMB 8382 / VKM B-1628</strain>
    </source>
</reference>
<keyword evidence="3" id="KW-1185">Reference proteome</keyword>
<feature type="transmembrane region" description="Helical" evidence="1">
    <location>
        <begin position="110"/>
        <end position="127"/>
    </location>
</feature>
<feature type="transmembrane region" description="Helical" evidence="1">
    <location>
        <begin position="39"/>
        <end position="57"/>
    </location>
</feature>
<proteinExistence type="predicted"/>
<accession>G7WCB1</accession>
<organism evidence="2 3">
    <name type="scientific">Desulfosporosinus orientis (strain ATCC 19365 / DSM 765 / NCIMB 8382 / VKM B-1628 / Singapore I)</name>
    <name type="common">Desulfotomaculum orientis</name>
    <dbReference type="NCBI Taxonomy" id="768706"/>
    <lineage>
        <taxon>Bacteria</taxon>
        <taxon>Bacillati</taxon>
        <taxon>Bacillota</taxon>
        <taxon>Clostridia</taxon>
        <taxon>Eubacteriales</taxon>
        <taxon>Desulfitobacteriaceae</taxon>
        <taxon>Desulfosporosinus</taxon>
    </lineage>
</organism>
<sequence length="159" mass="17225">MVSSLLRQRKPRENYKNKVNEEVSVQTLETSRGFYKLELFLNILSIIALAGCTAYVYEEIKGDGGIRRFAAVVPTVVIIIFLFASEHYLLYTVCPGCYEGVAGNSAIGDFLNLAALSAGAISVGESYGITAKTTGGKVLLAEESLFNLFVLALLISFVV</sequence>
<name>G7WCB1_DESOD</name>
<keyword evidence="1" id="KW-0472">Membrane</keyword>
<keyword evidence="1" id="KW-1133">Transmembrane helix</keyword>
<dbReference type="eggNOG" id="ENOG5032ZJB">
    <property type="taxonomic scope" value="Bacteria"/>
</dbReference>
<dbReference type="EMBL" id="CP003108">
    <property type="protein sequence ID" value="AET70729.1"/>
    <property type="molecule type" value="Genomic_DNA"/>
</dbReference>
<gene>
    <name evidence="2" type="ordered locus">Desor_5351</name>
</gene>
<feature type="transmembrane region" description="Helical" evidence="1">
    <location>
        <begin position="69"/>
        <end position="90"/>
    </location>
</feature>
<dbReference type="KEGG" id="dor:Desor_5351"/>
<keyword evidence="1" id="KW-0812">Transmembrane</keyword>
<evidence type="ECO:0000313" key="3">
    <source>
        <dbReference type="Proteomes" id="UP000006346"/>
    </source>
</evidence>
<evidence type="ECO:0000256" key="1">
    <source>
        <dbReference type="SAM" id="Phobius"/>
    </source>
</evidence>
<dbReference type="HOGENOM" id="CLU_1658010_0_0_9"/>
<feature type="transmembrane region" description="Helical" evidence="1">
    <location>
        <begin position="139"/>
        <end position="158"/>
    </location>
</feature>
<reference evidence="3" key="1">
    <citation type="submission" date="2011-11" db="EMBL/GenBank/DDBJ databases">
        <title>Complete sequence of Desulfosporosinus orientis DSM 765.</title>
        <authorList>
            <person name="Lucas S."/>
            <person name="Han J."/>
            <person name="Lapidus A."/>
            <person name="Cheng J.-F."/>
            <person name="Goodwin L."/>
            <person name="Pitluck S."/>
            <person name="Peters L."/>
            <person name="Ovchinnikova G."/>
            <person name="Teshima H."/>
            <person name="Detter J.C."/>
            <person name="Han C."/>
            <person name="Tapia R."/>
            <person name="Land M."/>
            <person name="Hauser L."/>
            <person name="Kyrpides N."/>
            <person name="Ivanova N."/>
            <person name="Pagani I."/>
            <person name="Pester M."/>
            <person name="Spring S."/>
            <person name="Ollivier B."/>
            <person name="Rattei T."/>
            <person name="Klenk H.-P."/>
            <person name="Wagner M."/>
            <person name="Loy A."/>
            <person name="Woyke T."/>
        </authorList>
    </citation>
    <scope>NUCLEOTIDE SEQUENCE [LARGE SCALE GENOMIC DNA]</scope>
    <source>
        <strain evidence="3">ATCC 19365 / DSM 765 / NCIMB 8382 / VKM B-1628</strain>
    </source>
</reference>
<dbReference type="Proteomes" id="UP000006346">
    <property type="component" value="Chromosome"/>
</dbReference>